<dbReference type="Pfam" id="PF01875">
    <property type="entry name" value="Memo"/>
    <property type="match status" value="1"/>
</dbReference>
<proteinExistence type="inferred from homology"/>
<comment type="similarity">
    <text evidence="1">Belongs to the MEMO1 family.</text>
</comment>
<dbReference type="VEuPathDB" id="TriTrypDB:TvY486_1005570"/>
<name>G0U6K2_TRYVY</name>
<dbReference type="NCBIfam" id="TIGR04336">
    <property type="entry name" value="AmmeMemoSam_B"/>
    <property type="match status" value="1"/>
</dbReference>
<dbReference type="EMBL" id="HE573026">
    <property type="protein sequence ID" value="CCC51506.1"/>
    <property type="molecule type" value="Genomic_DNA"/>
</dbReference>
<accession>G0U6K2</accession>
<sequence length="314" mass="34252">MSYSRCASHAGSWYEGSSATLKSTVGALLAVVQDHKLGDERLVGVISPHAGIRYSGGTAGHVFAAVRDYVYGPRGGALTRMFLIGPSHYKSFSGVEVCGAKEYETPFGPLSVSAQVLKQLAEEFRSAGVPVGTMTRATDEEEHSIELQLPFISHILHFPCFGGSPAKDRVQLVPLLIGGTDAAMDKAIGNVLAKYTRDPANLFVISSDFCHWGSRFQYTYHFERSKYPAIGDAIVAMDHAGMQLLEQRNLQAWYKYLEETNNTICGRRPITVAMAALHHHSSAAVRFVHYSQSNRCQSLSDSSVSYAGAIIMEP</sequence>
<dbReference type="PANTHER" id="PTHR11060">
    <property type="entry name" value="PROTEIN MEMO1"/>
    <property type="match status" value="1"/>
</dbReference>
<dbReference type="Gene3D" id="3.40.830.10">
    <property type="entry name" value="LigB-like"/>
    <property type="match status" value="1"/>
</dbReference>
<evidence type="ECO:0000256" key="1">
    <source>
        <dbReference type="ARBA" id="ARBA00006315"/>
    </source>
</evidence>
<dbReference type="InterPro" id="IPR002737">
    <property type="entry name" value="MEMO1_fam"/>
</dbReference>
<dbReference type="CDD" id="cd07361">
    <property type="entry name" value="MEMO_like"/>
    <property type="match status" value="1"/>
</dbReference>
<reference evidence="2" key="1">
    <citation type="journal article" date="2012" name="Proc. Natl. Acad. Sci. U.S.A.">
        <title>Antigenic diversity is generated by distinct evolutionary mechanisms in African trypanosome species.</title>
        <authorList>
            <person name="Jackson A.P."/>
            <person name="Berry A."/>
            <person name="Aslett M."/>
            <person name="Allison H.C."/>
            <person name="Burton P."/>
            <person name="Vavrova-Anderson J."/>
            <person name="Brown R."/>
            <person name="Browne H."/>
            <person name="Corton N."/>
            <person name="Hauser H."/>
            <person name="Gamble J."/>
            <person name="Gilderthorp R."/>
            <person name="Marcello L."/>
            <person name="McQuillan J."/>
            <person name="Otto T.D."/>
            <person name="Quail M.A."/>
            <person name="Sanders M.J."/>
            <person name="van Tonder A."/>
            <person name="Ginger M.L."/>
            <person name="Field M.C."/>
            <person name="Barry J.D."/>
            <person name="Hertz-Fowler C."/>
            <person name="Berriman M."/>
        </authorList>
    </citation>
    <scope>NUCLEOTIDE SEQUENCE</scope>
    <source>
        <strain evidence="2">Y486</strain>
    </source>
</reference>
<gene>
    <name evidence="2" type="ORF">TVY486_1005570</name>
</gene>
<organism evidence="2">
    <name type="scientific">Trypanosoma vivax (strain Y486)</name>
    <dbReference type="NCBI Taxonomy" id="1055687"/>
    <lineage>
        <taxon>Eukaryota</taxon>
        <taxon>Discoba</taxon>
        <taxon>Euglenozoa</taxon>
        <taxon>Kinetoplastea</taxon>
        <taxon>Metakinetoplastina</taxon>
        <taxon>Trypanosomatida</taxon>
        <taxon>Trypanosomatidae</taxon>
        <taxon>Trypanosoma</taxon>
        <taxon>Duttonella</taxon>
    </lineage>
</organism>
<evidence type="ECO:0008006" key="3">
    <source>
        <dbReference type="Google" id="ProtNLM"/>
    </source>
</evidence>
<protein>
    <recommendedName>
        <fullName evidence="3">Protein MEMO1</fullName>
    </recommendedName>
</protein>
<dbReference type="AlphaFoldDB" id="G0U6K2"/>
<dbReference type="HAMAP" id="MF_00055">
    <property type="entry name" value="MEMO1"/>
    <property type="match status" value="1"/>
</dbReference>
<dbReference type="PANTHER" id="PTHR11060:SF0">
    <property type="entry name" value="PROTEIN MEMO1"/>
    <property type="match status" value="1"/>
</dbReference>
<evidence type="ECO:0000313" key="2">
    <source>
        <dbReference type="EMBL" id="CCC51506.1"/>
    </source>
</evidence>
<dbReference type="OMA" id="MHLPYIH"/>